<dbReference type="InterPro" id="IPR036097">
    <property type="entry name" value="HisK_dim/P_sf"/>
</dbReference>
<dbReference type="PRINTS" id="PR00344">
    <property type="entry name" value="BCTRLSENSOR"/>
</dbReference>
<gene>
    <name evidence="9" type="ORF">METZ01_LOCUS30470</name>
</gene>
<dbReference type="Pfam" id="PF00512">
    <property type="entry name" value="HisKA"/>
    <property type="match status" value="1"/>
</dbReference>
<dbReference type="GO" id="GO:0006355">
    <property type="term" value="P:regulation of DNA-templated transcription"/>
    <property type="evidence" value="ECO:0007669"/>
    <property type="project" value="InterPro"/>
</dbReference>
<evidence type="ECO:0000313" key="9">
    <source>
        <dbReference type="EMBL" id="SUZ77616.1"/>
    </source>
</evidence>
<reference evidence="9" key="1">
    <citation type="submission" date="2018-05" db="EMBL/GenBank/DDBJ databases">
        <authorList>
            <person name="Lanie J.A."/>
            <person name="Ng W.-L."/>
            <person name="Kazmierczak K.M."/>
            <person name="Andrzejewski T.M."/>
            <person name="Davidsen T.M."/>
            <person name="Wayne K.J."/>
            <person name="Tettelin H."/>
            <person name="Glass J.I."/>
            <person name="Rusch D."/>
            <person name="Podicherti R."/>
            <person name="Tsui H.-C.T."/>
            <person name="Winkler M.E."/>
        </authorList>
    </citation>
    <scope>NUCLEOTIDE SEQUENCE</scope>
</reference>
<dbReference type="GO" id="GO:0000155">
    <property type="term" value="F:phosphorelay sensor kinase activity"/>
    <property type="evidence" value="ECO:0007669"/>
    <property type="project" value="InterPro"/>
</dbReference>
<evidence type="ECO:0000256" key="4">
    <source>
        <dbReference type="ARBA" id="ARBA00022777"/>
    </source>
</evidence>
<dbReference type="CDD" id="cd00082">
    <property type="entry name" value="HisKA"/>
    <property type="match status" value="1"/>
</dbReference>
<dbReference type="SUPFAM" id="SSF55874">
    <property type="entry name" value="ATPase domain of HSP90 chaperone/DNA topoisomerase II/histidine kinase"/>
    <property type="match status" value="1"/>
</dbReference>
<dbReference type="InterPro" id="IPR003661">
    <property type="entry name" value="HisK_dim/P_dom"/>
</dbReference>
<keyword evidence="2" id="KW-0808">Transferase</keyword>
<dbReference type="Gene3D" id="3.30.450.20">
    <property type="entry name" value="PAS domain"/>
    <property type="match status" value="1"/>
</dbReference>
<dbReference type="PANTHER" id="PTHR43065">
    <property type="entry name" value="SENSOR HISTIDINE KINASE"/>
    <property type="match status" value="1"/>
</dbReference>
<dbReference type="SMART" id="SM00387">
    <property type="entry name" value="HATPase_c"/>
    <property type="match status" value="1"/>
</dbReference>
<evidence type="ECO:0000256" key="1">
    <source>
        <dbReference type="ARBA" id="ARBA00022553"/>
    </source>
</evidence>
<sequence length="361" mass="40034">MLSKALISSLTDHLLQAVLVIDKKGEVVYCNDSAAQFWQKDSVRLLGKQSSALFHEDPLIKEKISGALETGKVFRMGGYVLQTPPLQERGAEIVVAPVLNKYGHVKQAVITLLESTNLQESQAREQEEQLARSLGTLAASLAHEIQNPLGGVRGMLQLLERDLNKAKIKNTSTGMMLAELDRVERLLKQLLLHSQPMPLEITQFDVHELLNTVILFEQNTVSNIRFIRSFDTSLPDIQADCDKLHQVFLNLIRNAVEASPSAATVTVRTRYCGKWELAGTNLNPELNYMLISVEDEGAGVSLALRNQLFKPLFSTKEKGHGLGLSISHRLIQAHKGLLRYSSGNSAGAVFQIFLPHLQLEN</sequence>
<dbReference type="InterPro" id="IPR005467">
    <property type="entry name" value="His_kinase_dom"/>
</dbReference>
<dbReference type="GO" id="GO:0005524">
    <property type="term" value="F:ATP binding"/>
    <property type="evidence" value="ECO:0007669"/>
    <property type="project" value="UniProtKB-KW"/>
</dbReference>
<dbReference type="InterPro" id="IPR035965">
    <property type="entry name" value="PAS-like_dom_sf"/>
</dbReference>
<keyword evidence="1" id="KW-0597">Phosphoprotein</keyword>
<dbReference type="EMBL" id="UINC01001323">
    <property type="protein sequence ID" value="SUZ77616.1"/>
    <property type="molecule type" value="Genomic_DNA"/>
</dbReference>
<evidence type="ECO:0000256" key="2">
    <source>
        <dbReference type="ARBA" id="ARBA00022679"/>
    </source>
</evidence>
<keyword evidence="5" id="KW-0067">ATP-binding</keyword>
<dbReference type="PANTHER" id="PTHR43065:SF10">
    <property type="entry name" value="PEROXIDE STRESS-ACTIVATED HISTIDINE KINASE MAK3"/>
    <property type="match status" value="1"/>
</dbReference>
<dbReference type="InterPro" id="IPR013767">
    <property type="entry name" value="PAS_fold"/>
</dbReference>
<keyword evidence="6" id="KW-0902">Two-component regulatory system</keyword>
<keyword evidence="3" id="KW-0547">Nucleotide-binding</keyword>
<dbReference type="AlphaFoldDB" id="A0A381QEA7"/>
<dbReference type="Pfam" id="PF02518">
    <property type="entry name" value="HATPase_c"/>
    <property type="match status" value="1"/>
</dbReference>
<dbReference type="InterPro" id="IPR000014">
    <property type="entry name" value="PAS"/>
</dbReference>
<evidence type="ECO:0000256" key="5">
    <source>
        <dbReference type="ARBA" id="ARBA00022840"/>
    </source>
</evidence>
<accession>A0A381QEA7</accession>
<evidence type="ECO:0008006" key="10">
    <source>
        <dbReference type="Google" id="ProtNLM"/>
    </source>
</evidence>
<dbReference type="PROSITE" id="PS50112">
    <property type="entry name" value="PAS"/>
    <property type="match status" value="1"/>
</dbReference>
<dbReference type="PROSITE" id="PS50109">
    <property type="entry name" value="HIS_KIN"/>
    <property type="match status" value="1"/>
</dbReference>
<evidence type="ECO:0000259" key="7">
    <source>
        <dbReference type="PROSITE" id="PS50109"/>
    </source>
</evidence>
<organism evidence="9">
    <name type="scientific">marine metagenome</name>
    <dbReference type="NCBI Taxonomy" id="408172"/>
    <lineage>
        <taxon>unclassified sequences</taxon>
        <taxon>metagenomes</taxon>
        <taxon>ecological metagenomes</taxon>
    </lineage>
</organism>
<dbReference type="SUPFAM" id="SSF47384">
    <property type="entry name" value="Homodimeric domain of signal transducing histidine kinase"/>
    <property type="match status" value="1"/>
</dbReference>
<keyword evidence="4" id="KW-0418">Kinase</keyword>
<dbReference type="SMART" id="SM00388">
    <property type="entry name" value="HisKA"/>
    <property type="match status" value="1"/>
</dbReference>
<dbReference type="CDD" id="cd00130">
    <property type="entry name" value="PAS"/>
    <property type="match status" value="1"/>
</dbReference>
<evidence type="ECO:0000256" key="6">
    <source>
        <dbReference type="ARBA" id="ARBA00023012"/>
    </source>
</evidence>
<dbReference type="Pfam" id="PF00989">
    <property type="entry name" value="PAS"/>
    <property type="match status" value="1"/>
</dbReference>
<feature type="domain" description="PAS" evidence="8">
    <location>
        <begin position="3"/>
        <end position="57"/>
    </location>
</feature>
<evidence type="ECO:0000256" key="3">
    <source>
        <dbReference type="ARBA" id="ARBA00022741"/>
    </source>
</evidence>
<proteinExistence type="predicted"/>
<protein>
    <recommendedName>
        <fullName evidence="10">Histidine kinase domain-containing protein</fullName>
    </recommendedName>
</protein>
<dbReference type="Gene3D" id="3.30.565.10">
    <property type="entry name" value="Histidine kinase-like ATPase, C-terminal domain"/>
    <property type="match status" value="1"/>
</dbReference>
<dbReference type="InterPro" id="IPR003594">
    <property type="entry name" value="HATPase_dom"/>
</dbReference>
<feature type="domain" description="Histidine kinase" evidence="7">
    <location>
        <begin position="140"/>
        <end position="358"/>
    </location>
</feature>
<dbReference type="SUPFAM" id="SSF55785">
    <property type="entry name" value="PYP-like sensor domain (PAS domain)"/>
    <property type="match status" value="1"/>
</dbReference>
<dbReference type="InterPro" id="IPR036890">
    <property type="entry name" value="HATPase_C_sf"/>
</dbReference>
<dbReference type="InterPro" id="IPR004358">
    <property type="entry name" value="Sig_transdc_His_kin-like_C"/>
</dbReference>
<name>A0A381QEA7_9ZZZZ</name>
<dbReference type="Gene3D" id="1.10.287.130">
    <property type="match status" value="1"/>
</dbReference>
<evidence type="ECO:0000259" key="8">
    <source>
        <dbReference type="PROSITE" id="PS50112"/>
    </source>
</evidence>